<dbReference type="InterPro" id="IPR053151">
    <property type="entry name" value="RNase_H-like"/>
</dbReference>
<dbReference type="SUPFAM" id="SSF53098">
    <property type="entry name" value="Ribonuclease H-like"/>
    <property type="match status" value="1"/>
</dbReference>
<reference evidence="5" key="2">
    <citation type="submission" date="2025-08" db="UniProtKB">
        <authorList>
            <consortium name="RefSeq"/>
        </authorList>
    </citation>
    <scope>IDENTIFICATION</scope>
    <source>
        <tissue evidence="5">Leaf</tissue>
    </source>
</reference>
<dbReference type="Pfam" id="PF13456">
    <property type="entry name" value="RVT_3"/>
    <property type="match status" value="1"/>
</dbReference>
<dbReference type="RefSeq" id="XP_056687825.1">
    <property type="nucleotide sequence ID" value="XM_056831847.1"/>
</dbReference>
<feature type="domain" description="Reverse transcriptase zinc-binding" evidence="3">
    <location>
        <begin position="4"/>
        <end position="71"/>
    </location>
</feature>
<dbReference type="InterPro" id="IPR002156">
    <property type="entry name" value="RNaseH_domain"/>
</dbReference>
<gene>
    <name evidence="5" type="primary">LOC130462879</name>
</gene>
<evidence type="ECO:0000313" key="5">
    <source>
        <dbReference type="RefSeq" id="XP_056687825.1"/>
    </source>
</evidence>
<keyword evidence="1" id="KW-0472">Membrane</keyword>
<evidence type="ECO:0000313" key="4">
    <source>
        <dbReference type="Proteomes" id="UP000813463"/>
    </source>
</evidence>
<dbReference type="GeneID" id="130462879"/>
<keyword evidence="4" id="KW-1185">Reference proteome</keyword>
<dbReference type="PANTHER" id="PTHR47723">
    <property type="entry name" value="OS05G0353850 PROTEIN"/>
    <property type="match status" value="1"/>
</dbReference>
<organism evidence="4 5">
    <name type="scientific">Spinacia oleracea</name>
    <name type="common">Spinach</name>
    <dbReference type="NCBI Taxonomy" id="3562"/>
    <lineage>
        <taxon>Eukaryota</taxon>
        <taxon>Viridiplantae</taxon>
        <taxon>Streptophyta</taxon>
        <taxon>Embryophyta</taxon>
        <taxon>Tracheophyta</taxon>
        <taxon>Spermatophyta</taxon>
        <taxon>Magnoliopsida</taxon>
        <taxon>eudicotyledons</taxon>
        <taxon>Gunneridae</taxon>
        <taxon>Pentapetalae</taxon>
        <taxon>Caryophyllales</taxon>
        <taxon>Chenopodiaceae</taxon>
        <taxon>Chenopodioideae</taxon>
        <taxon>Anserineae</taxon>
        <taxon>Spinacia</taxon>
    </lineage>
</organism>
<protein>
    <recommendedName>
        <fullName evidence="6">RNase H type-1 domain-containing protein</fullName>
    </recommendedName>
</protein>
<dbReference type="PANTHER" id="PTHR47723:SF22">
    <property type="entry name" value="RNASE H TYPE-1 DOMAIN-CONTAINING PROTEIN"/>
    <property type="match status" value="1"/>
</dbReference>
<evidence type="ECO:0008006" key="6">
    <source>
        <dbReference type="Google" id="ProtNLM"/>
    </source>
</evidence>
<dbReference type="Pfam" id="PF13966">
    <property type="entry name" value="zf-RVT"/>
    <property type="match status" value="1"/>
</dbReference>
<accession>A0ABM3QWT5</accession>
<evidence type="ECO:0000259" key="2">
    <source>
        <dbReference type="Pfam" id="PF13456"/>
    </source>
</evidence>
<evidence type="ECO:0000259" key="3">
    <source>
        <dbReference type="Pfam" id="PF13966"/>
    </source>
</evidence>
<proteinExistence type="predicted"/>
<reference evidence="4" key="1">
    <citation type="journal article" date="2021" name="Nat. Commun.">
        <title>Genomic analyses provide insights into spinach domestication and the genetic basis of agronomic traits.</title>
        <authorList>
            <person name="Cai X."/>
            <person name="Sun X."/>
            <person name="Xu C."/>
            <person name="Sun H."/>
            <person name="Wang X."/>
            <person name="Ge C."/>
            <person name="Zhang Z."/>
            <person name="Wang Q."/>
            <person name="Fei Z."/>
            <person name="Jiao C."/>
            <person name="Wang Q."/>
        </authorList>
    </citation>
    <scope>NUCLEOTIDE SEQUENCE [LARGE SCALE GENOMIC DNA]</scope>
    <source>
        <strain evidence="4">cv. Varoflay</strain>
    </source>
</reference>
<dbReference type="Proteomes" id="UP000813463">
    <property type="component" value="Chromosome 6"/>
</dbReference>
<name>A0ABM3QWT5_SPIOL</name>
<sequence length="338" mass="39115">MNVSKGLWRNLVPHRIEVFVWLALLGKVNSKEKLARIGIIPQSENYCVLCNEATESCDHLFIHCHFSRGLWNWWIGLWGLCWVSPSSTYEAFKQWSGPTHGKFLNKIWTAIFFIIIWTIWRERNSRCFENKSSSIAQLQTLILLRLSWWINGWGDSFPYNSDDIIRNPHCLRWDERLSKGTPRTLPKIPNTWSPPSSTTLKWNVDASLNPIEKRSSIGGVLRDCHGTFMCLFSSPIPPVEINHAEVLAIHRAIKIFMAHEHLHQYKLVVKSDSDNAVKWCSNLKPGPWNLTFILNYIDMARKKGMGIDITYKGRESNTVADALARQGLRRQDEFVAWL</sequence>
<dbReference type="Gene3D" id="3.30.420.10">
    <property type="entry name" value="Ribonuclease H-like superfamily/Ribonuclease H"/>
    <property type="match status" value="1"/>
</dbReference>
<dbReference type="InterPro" id="IPR044730">
    <property type="entry name" value="RNase_H-like_dom_plant"/>
</dbReference>
<dbReference type="InterPro" id="IPR036397">
    <property type="entry name" value="RNaseH_sf"/>
</dbReference>
<dbReference type="InterPro" id="IPR026960">
    <property type="entry name" value="RVT-Znf"/>
</dbReference>
<evidence type="ECO:0000256" key="1">
    <source>
        <dbReference type="SAM" id="Phobius"/>
    </source>
</evidence>
<keyword evidence="1" id="KW-0812">Transmembrane</keyword>
<keyword evidence="1" id="KW-1133">Transmembrane helix</keyword>
<feature type="domain" description="RNase H type-1" evidence="2">
    <location>
        <begin position="203"/>
        <end position="326"/>
    </location>
</feature>
<dbReference type="InterPro" id="IPR012337">
    <property type="entry name" value="RNaseH-like_sf"/>
</dbReference>
<feature type="transmembrane region" description="Helical" evidence="1">
    <location>
        <begin position="103"/>
        <end position="120"/>
    </location>
</feature>
<dbReference type="CDD" id="cd06222">
    <property type="entry name" value="RNase_H_like"/>
    <property type="match status" value="1"/>
</dbReference>